<keyword evidence="2" id="KW-1003">Cell membrane</keyword>
<dbReference type="OrthoDB" id="3296441at2"/>
<name>A0A4U1B3H3_9GAMM</name>
<proteinExistence type="predicted"/>
<feature type="transmembrane region" description="Helical" evidence="6">
    <location>
        <begin position="17"/>
        <end position="34"/>
    </location>
</feature>
<evidence type="ECO:0000256" key="2">
    <source>
        <dbReference type="ARBA" id="ARBA00022475"/>
    </source>
</evidence>
<evidence type="ECO:0000256" key="4">
    <source>
        <dbReference type="ARBA" id="ARBA00022989"/>
    </source>
</evidence>
<accession>A0A4U1B3H3</accession>
<protein>
    <submittedName>
        <fullName evidence="7">YitT family protein</fullName>
    </submittedName>
</protein>
<comment type="subcellular location">
    <subcellularLocation>
        <location evidence="1">Cell membrane</location>
        <topology evidence="1">Multi-pass membrane protein</topology>
    </subcellularLocation>
</comment>
<keyword evidence="4 6" id="KW-1133">Transmembrane helix</keyword>
<sequence length="204" mass="22146">MANPSAPKKNHSLIEDFLAYVCGGLMIAMGVLLFEKVGIITGGAAGMALILSKVSPFSFGMSFFLINLPFYALAWMKMGARFTINSFFSVALVSVLSDYLHLFVEVNSIDPLFASVMGGFLIAMGVLAFFRHRSSVGGVGIMAVFLQERYGIRAGKFQMGVDLSILVTAFFIMPVNLIFLSIVGAIVVNLLLTLNHKPGRYQIT</sequence>
<feature type="transmembrane region" description="Helical" evidence="6">
    <location>
        <begin position="163"/>
        <end position="192"/>
    </location>
</feature>
<dbReference type="EMBL" id="SWDB01000030">
    <property type="protein sequence ID" value="TKB44269.1"/>
    <property type="molecule type" value="Genomic_DNA"/>
</dbReference>
<reference evidence="7 8" key="1">
    <citation type="submission" date="2019-04" db="EMBL/GenBank/DDBJ databases">
        <title>Thalassotalea guangxiensis sp. nov., isolated from sediment of the coastal wetland.</title>
        <authorList>
            <person name="Zheng S."/>
            <person name="Zhang D."/>
        </authorList>
    </citation>
    <scope>NUCLEOTIDE SEQUENCE [LARGE SCALE GENOMIC DNA]</scope>
    <source>
        <strain evidence="7 8">ZS-4</strain>
    </source>
</reference>
<evidence type="ECO:0000313" key="8">
    <source>
        <dbReference type="Proteomes" id="UP000307999"/>
    </source>
</evidence>
<dbReference type="InterPro" id="IPR051461">
    <property type="entry name" value="UPF0750_membrane"/>
</dbReference>
<dbReference type="GO" id="GO:0005886">
    <property type="term" value="C:plasma membrane"/>
    <property type="evidence" value="ECO:0007669"/>
    <property type="project" value="UniProtKB-SubCell"/>
</dbReference>
<dbReference type="InterPro" id="IPR003740">
    <property type="entry name" value="YitT"/>
</dbReference>
<keyword evidence="8" id="KW-1185">Reference proteome</keyword>
<dbReference type="PANTHER" id="PTHR33545">
    <property type="entry name" value="UPF0750 MEMBRANE PROTEIN YITT-RELATED"/>
    <property type="match status" value="1"/>
</dbReference>
<evidence type="ECO:0000256" key="5">
    <source>
        <dbReference type="ARBA" id="ARBA00023136"/>
    </source>
</evidence>
<organism evidence="7 8">
    <name type="scientific">Thalassotalea mangrovi</name>
    <dbReference type="NCBI Taxonomy" id="2572245"/>
    <lineage>
        <taxon>Bacteria</taxon>
        <taxon>Pseudomonadati</taxon>
        <taxon>Pseudomonadota</taxon>
        <taxon>Gammaproteobacteria</taxon>
        <taxon>Alteromonadales</taxon>
        <taxon>Colwelliaceae</taxon>
        <taxon>Thalassotalea</taxon>
    </lineage>
</organism>
<evidence type="ECO:0000256" key="3">
    <source>
        <dbReference type="ARBA" id="ARBA00022692"/>
    </source>
</evidence>
<evidence type="ECO:0000256" key="6">
    <source>
        <dbReference type="SAM" id="Phobius"/>
    </source>
</evidence>
<dbReference type="Pfam" id="PF02588">
    <property type="entry name" value="YitT_membrane"/>
    <property type="match status" value="1"/>
</dbReference>
<dbReference type="Proteomes" id="UP000307999">
    <property type="component" value="Unassembled WGS sequence"/>
</dbReference>
<dbReference type="AlphaFoldDB" id="A0A4U1B3H3"/>
<comment type="caution">
    <text evidence="7">The sequence shown here is derived from an EMBL/GenBank/DDBJ whole genome shotgun (WGS) entry which is preliminary data.</text>
</comment>
<keyword evidence="5 6" id="KW-0472">Membrane</keyword>
<feature type="transmembrane region" description="Helical" evidence="6">
    <location>
        <begin position="112"/>
        <end position="130"/>
    </location>
</feature>
<feature type="transmembrane region" description="Helical" evidence="6">
    <location>
        <begin position="82"/>
        <end position="100"/>
    </location>
</feature>
<evidence type="ECO:0000256" key="1">
    <source>
        <dbReference type="ARBA" id="ARBA00004651"/>
    </source>
</evidence>
<gene>
    <name evidence="7" type="ORF">E8M12_12405</name>
</gene>
<feature type="transmembrane region" description="Helical" evidence="6">
    <location>
        <begin position="54"/>
        <end position="75"/>
    </location>
</feature>
<evidence type="ECO:0000313" key="7">
    <source>
        <dbReference type="EMBL" id="TKB44269.1"/>
    </source>
</evidence>
<keyword evidence="3 6" id="KW-0812">Transmembrane</keyword>
<dbReference type="PANTHER" id="PTHR33545:SF5">
    <property type="entry name" value="UPF0750 MEMBRANE PROTEIN YITT"/>
    <property type="match status" value="1"/>
</dbReference>